<keyword evidence="6" id="KW-0106">Calcium</keyword>
<comment type="caution">
    <text evidence="9">The sequence shown here is derived from an EMBL/GenBank/DDBJ whole genome shotgun (WGS) entry which is preliminary data.</text>
</comment>
<evidence type="ECO:0000256" key="6">
    <source>
        <dbReference type="ARBA" id="ARBA00022837"/>
    </source>
</evidence>
<dbReference type="PANTHER" id="PTHR45713">
    <property type="entry name" value="FTP DOMAIN-CONTAINING PROTEIN"/>
    <property type="match status" value="1"/>
</dbReference>
<keyword evidence="10" id="KW-1185">Reference proteome</keyword>
<keyword evidence="7" id="KW-1015">Disulfide bond</keyword>
<evidence type="ECO:0000259" key="8">
    <source>
        <dbReference type="SMART" id="SM00607"/>
    </source>
</evidence>
<feature type="domain" description="Fucolectin tachylectin-4 pentraxin-1" evidence="8">
    <location>
        <begin position="82"/>
        <end position="226"/>
    </location>
</feature>
<evidence type="ECO:0000256" key="4">
    <source>
        <dbReference type="ARBA" id="ARBA00022723"/>
    </source>
</evidence>
<sequence length="646" mass="71125">EQLANFVVAATNITPTVTAPSELSPSDYVVCATRVDPIPASTTMTFRCESTDVIGRYVFVRCVQTNVILQLCEVEVFAYQEPVNLALGRPTFQSSMFHGNGPSLAVDGNRNPNRESTGSCIVTKLESRPWWAVDLGVADNIDEVLISQRDQAATNVTPTVTAPNELSPSDYVVCATRVDPIPASTTMTFRCESTDVIGRYVFVLRTDNSQLIMCEVEVYGPTYSVEQLANFVVAATNITPTVTAPSELSPSDYVVCATRVDPIPASTTMTFRCESTDVIGRYVFVRCVQTNVILQLCEVEVFAYQEPVNLALGRPTFQSSMFHGNGPSLAVDGNRNPNRESTGSCIVTKLESRPWWAVDLGVADNIDEVLISQRDQAVEQLANFVVAATNITPTVTAPSELSPSDYVVCATRVDPIPASTTMTFRCESTDVIGRYVFVRCMQTNVILQLCEVEVFAYQEPVNLALGRPTFQSSMFHGNGPSLAVDGNRNPNRESTGSCIVTKLESRPWWAVDLGVADNIDEVLISQRDQAGQFGYYVVCATRVDPIPASTTMTFRCESTDVIGRYVFVLRTDNSQLIMCEVEVYGQTYQTPESRVFYKMTRWTETCTHVIQESEASAGGWWKSAVGDQPARTTAIPRSIRYKQLLL</sequence>
<feature type="non-terminal residue" evidence="9">
    <location>
        <position position="646"/>
    </location>
</feature>
<dbReference type="InterPro" id="IPR006585">
    <property type="entry name" value="FTP1"/>
</dbReference>
<dbReference type="Pfam" id="PF22633">
    <property type="entry name" value="F5_F8_type_C_2"/>
    <property type="match status" value="3"/>
</dbReference>
<dbReference type="InterPro" id="IPR008979">
    <property type="entry name" value="Galactose-bd-like_sf"/>
</dbReference>
<evidence type="ECO:0000256" key="3">
    <source>
        <dbReference type="ARBA" id="ARBA00011233"/>
    </source>
</evidence>
<evidence type="ECO:0000313" key="10">
    <source>
        <dbReference type="Proteomes" id="UP001209878"/>
    </source>
</evidence>
<evidence type="ECO:0000313" key="9">
    <source>
        <dbReference type="EMBL" id="KAK2181632.1"/>
    </source>
</evidence>
<comment type="subunit">
    <text evidence="3">Homotrimer.</text>
</comment>
<dbReference type="GO" id="GO:0042806">
    <property type="term" value="F:fucose binding"/>
    <property type="evidence" value="ECO:0007669"/>
    <property type="project" value="UniProtKB-ARBA"/>
</dbReference>
<dbReference type="SUPFAM" id="SSF49785">
    <property type="entry name" value="Galactose-binding domain-like"/>
    <property type="match status" value="3"/>
</dbReference>
<comment type="similarity">
    <text evidence="2">Belongs to the fucolectin family.</text>
</comment>
<dbReference type="GO" id="GO:0046872">
    <property type="term" value="F:metal ion binding"/>
    <property type="evidence" value="ECO:0007669"/>
    <property type="project" value="UniProtKB-KW"/>
</dbReference>
<evidence type="ECO:0000256" key="7">
    <source>
        <dbReference type="ARBA" id="ARBA00023157"/>
    </source>
</evidence>
<organism evidence="9 10">
    <name type="scientific">Ridgeia piscesae</name>
    <name type="common">Tubeworm</name>
    <dbReference type="NCBI Taxonomy" id="27915"/>
    <lineage>
        <taxon>Eukaryota</taxon>
        <taxon>Metazoa</taxon>
        <taxon>Spiralia</taxon>
        <taxon>Lophotrochozoa</taxon>
        <taxon>Annelida</taxon>
        <taxon>Polychaeta</taxon>
        <taxon>Sedentaria</taxon>
        <taxon>Canalipalpata</taxon>
        <taxon>Sabellida</taxon>
        <taxon>Siboglinidae</taxon>
        <taxon>Ridgeia</taxon>
    </lineage>
</organism>
<dbReference type="Gene3D" id="2.60.120.260">
    <property type="entry name" value="Galactose-binding domain-like"/>
    <property type="match status" value="5"/>
</dbReference>
<feature type="domain" description="Fucolectin tachylectin-4 pentraxin-1" evidence="8">
    <location>
        <begin position="307"/>
        <end position="459"/>
    </location>
</feature>
<name>A0AAD9L1R3_RIDPI</name>
<dbReference type="InterPro" id="IPR051941">
    <property type="entry name" value="BG_Antigen-Binding_Lectin"/>
</dbReference>
<dbReference type="PANTHER" id="PTHR45713:SF6">
    <property type="entry name" value="F5_8 TYPE C DOMAIN-CONTAINING PROTEIN"/>
    <property type="match status" value="1"/>
</dbReference>
<dbReference type="Proteomes" id="UP001209878">
    <property type="component" value="Unassembled WGS sequence"/>
</dbReference>
<dbReference type="AlphaFoldDB" id="A0AAD9L1R3"/>
<proteinExistence type="inferred from homology"/>
<protein>
    <recommendedName>
        <fullName evidence="8">Fucolectin tachylectin-4 pentraxin-1 domain-containing protein</fullName>
    </recommendedName>
</protein>
<accession>A0AAD9L1R3</accession>
<keyword evidence="5" id="KW-0430">Lectin</keyword>
<feature type="domain" description="Fucolectin tachylectin-4 pentraxin-1" evidence="8">
    <location>
        <begin position="460"/>
        <end position="592"/>
    </location>
</feature>
<evidence type="ECO:0000256" key="5">
    <source>
        <dbReference type="ARBA" id="ARBA00022734"/>
    </source>
</evidence>
<reference evidence="9" key="1">
    <citation type="journal article" date="2023" name="Mol. Biol. Evol.">
        <title>Third-Generation Sequencing Reveals the Adaptive Role of the Epigenome in Three Deep-Sea Polychaetes.</title>
        <authorList>
            <person name="Perez M."/>
            <person name="Aroh O."/>
            <person name="Sun Y."/>
            <person name="Lan Y."/>
            <person name="Juniper S.K."/>
            <person name="Young C.R."/>
            <person name="Angers B."/>
            <person name="Qian P.Y."/>
        </authorList>
    </citation>
    <scope>NUCLEOTIDE SEQUENCE</scope>
    <source>
        <strain evidence="9">R07B-5</strain>
    </source>
</reference>
<dbReference type="EMBL" id="JAODUO010000387">
    <property type="protein sequence ID" value="KAK2181632.1"/>
    <property type="molecule type" value="Genomic_DNA"/>
</dbReference>
<keyword evidence="4" id="KW-0479">Metal-binding</keyword>
<evidence type="ECO:0000256" key="2">
    <source>
        <dbReference type="ARBA" id="ARBA00010147"/>
    </source>
</evidence>
<dbReference type="GO" id="GO:0001868">
    <property type="term" value="P:regulation of complement activation, lectin pathway"/>
    <property type="evidence" value="ECO:0007669"/>
    <property type="project" value="UniProtKB-ARBA"/>
</dbReference>
<dbReference type="GO" id="GO:0010185">
    <property type="term" value="P:regulation of cellular defense response"/>
    <property type="evidence" value="ECO:0007669"/>
    <property type="project" value="UniProtKB-ARBA"/>
</dbReference>
<comment type="function">
    <text evidence="1">Acts as a defensive agent. Recognizes blood group fucosylated oligosaccharides including A, B, H and Lewis B-type antigens. Does not recognize Lewis A antigen and has low affinity for monovalent haptens.</text>
</comment>
<gene>
    <name evidence="9" type="ORF">NP493_386g00002</name>
</gene>
<evidence type="ECO:0000256" key="1">
    <source>
        <dbReference type="ARBA" id="ARBA00002219"/>
    </source>
</evidence>
<dbReference type="SMART" id="SM00607">
    <property type="entry name" value="FTP"/>
    <property type="match status" value="3"/>
</dbReference>